<dbReference type="Gene3D" id="3.90.1420.10">
    <property type="entry name" value="Rubisco LSMT, substrate-binding domain"/>
    <property type="match status" value="1"/>
</dbReference>
<name>A0A395HHU6_ASPHC</name>
<evidence type="ECO:0000256" key="4">
    <source>
        <dbReference type="SAM" id="MobiDB-lite"/>
    </source>
</evidence>
<dbReference type="FunFam" id="3.90.1410.10:FF:000007">
    <property type="entry name" value="Ribosomal lysine N-methyltransferase 4"/>
    <property type="match status" value="1"/>
</dbReference>
<feature type="region of interest" description="Disordered" evidence="4">
    <location>
        <begin position="208"/>
        <end position="233"/>
    </location>
</feature>
<feature type="compositionally biased region" description="Basic and acidic residues" evidence="4">
    <location>
        <begin position="472"/>
        <end position="481"/>
    </location>
</feature>
<dbReference type="SMART" id="SM00317">
    <property type="entry name" value="SET"/>
    <property type="match status" value="1"/>
</dbReference>
<dbReference type="Gene3D" id="3.90.1410.10">
    <property type="entry name" value="set domain protein methyltransferase, domain 1"/>
    <property type="match status" value="1"/>
</dbReference>
<evidence type="ECO:0000256" key="2">
    <source>
        <dbReference type="ARBA" id="ARBA00022679"/>
    </source>
</evidence>
<evidence type="ECO:0000313" key="7">
    <source>
        <dbReference type="Proteomes" id="UP000248961"/>
    </source>
</evidence>
<dbReference type="GeneID" id="37196488"/>
<dbReference type="VEuPathDB" id="FungiDB:BO97DRAFT_357294"/>
<feature type="compositionally biased region" description="Acidic residues" evidence="4">
    <location>
        <begin position="208"/>
        <end position="227"/>
    </location>
</feature>
<dbReference type="Proteomes" id="UP000248961">
    <property type="component" value="Unassembled WGS sequence"/>
</dbReference>
<dbReference type="SUPFAM" id="SSF81822">
    <property type="entry name" value="RuBisCo LSMT C-terminal, substrate-binding domain"/>
    <property type="match status" value="1"/>
</dbReference>
<dbReference type="AlphaFoldDB" id="A0A395HHU6"/>
<dbReference type="InterPro" id="IPR050600">
    <property type="entry name" value="SETD3_SETD6_MTase"/>
</dbReference>
<keyword evidence="1" id="KW-0489">Methyltransferase</keyword>
<accession>A0A395HHU6</accession>
<dbReference type="SUPFAM" id="SSF82199">
    <property type="entry name" value="SET domain"/>
    <property type="match status" value="1"/>
</dbReference>
<dbReference type="InterPro" id="IPR001214">
    <property type="entry name" value="SET_dom"/>
</dbReference>
<dbReference type="Pfam" id="PF00856">
    <property type="entry name" value="SET"/>
    <property type="match status" value="1"/>
</dbReference>
<dbReference type="InterPro" id="IPR036464">
    <property type="entry name" value="Rubisco_LSMT_subst-bd_sf"/>
</dbReference>
<keyword evidence="3" id="KW-0949">S-adenosyl-L-methionine</keyword>
<dbReference type="RefSeq" id="XP_025546223.1">
    <property type="nucleotide sequence ID" value="XM_025692199.1"/>
</dbReference>
<proteinExistence type="predicted"/>
<dbReference type="PANTHER" id="PTHR13271">
    <property type="entry name" value="UNCHARACTERIZED PUTATIVE METHYLTRANSFERASE"/>
    <property type="match status" value="1"/>
</dbReference>
<dbReference type="EMBL" id="KZ824341">
    <property type="protein sequence ID" value="RAL07069.1"/>
    <property type="molecule type" value="Genomic_DNA"/>
</dbReference>
<evidence type="ECO:0000313" key="6">
    <source>
        <dbReference type="EMBL" id="RAL07069.1"/>
    </source>
</evidence>
<protein>
    <submittedName>
        <fullName evidence="6">SET domain-containing protein</fullName>
    </submittedName>
</protein>
<dbReference type="OrthoDB" id="341421at2759"/>
<organism evidence="6 7">
    <name type="scientific">Aspergillus homomorphus (strain CBS 101889)</name>
    <dbReference type="NCBI Taxonomy" id="1450537"/>
    <lineage>
        <taxon>Eukaryota</taxon>
        <taxon>Fungi</taxon>
        <taxon>Dikarya</taxon>
        <taxon>Ascomycota</taxon>
        <taxon>Pezizomycotina</taxon>
        <taxon>Eurotiomycetes</taxon>
        <taxon>Eurotiomycetidae</taxon>
        <taxon>Eurotiales</taxon>
        <taxon>Aspergillaceae</taxon>
        <taxon>Aspergillus</taxon>
        <taxon>Aspergillus subgen. Circumdati</taxon>
    </lineage>
</organism>
<reference evidence="6 7" key="1">
    <citation type="submission" date="2018-02" db="EMBL/GenBank/DDBJ databases">
        <title>The genomes of Aspergillus section Nigri reveals drivers in fungal speciation.</title>
        <authorList>
            <consortium name="DOE Joint Genome Institute"/>
            <person name="Vesth T.C."/>
            <person name="Nybo J."/>
            <person name="Theobald S."/>
            <person name="Brandl J."/>
            <person name="Frisvad J.C."/>
            <person name="Nielsen K.F."/>
            <person name="Lyhne E.K."/>
            <person name="Kogle M.E."/>
            <person name="Kuo A."/>
            <person name="Riley R."/>
            <person name="Clum A."/>
            <person name="Nolan M."/>
            <person name="Lipzen A."/>
            <person name="Salamov A."/>
            <person name="Henrissat B."/>
            <person name="Wiebenga A."/>
            <person name="De vries R.P."/>
            <person name="Grigoriev I.V."/>
            <person name="Mortensen U.H."/>
            <person name="Andersen M.R."/>
            <person name="Baker S.E."/>
        </authorList>
    </citation>
    <scope>NUCLEOTIDE SEQUENCE [LARGE SCALE GENOMIC DNA]</scope>
    <source>
        <strain evidence="6 7">CBS 101889</strain>
    </source>
</reference>
<dbReference type="PANTHER" id="PTHR13271:SF34">
    <property type="entry name" value="N-LYSINE METHYLTRANSFERASE SETD6"/>
    <property type="match status" value="1"/>
</dbReference>
<evidence type="ECO:0000259" key="5">
    <source>
        <dbReference type="PROSITE" id="PS50280"/>
    </source>
</evidence>
<dbReference type="Pfam" id="PF09273">
    <property type="entry name" value="Rubis-subs-bind"/>
    <property type="match status" value="1"/>
</dbReference>
<dbReference type="InterPro" id="IPR046341">
    <property type="entry name" value="SET_dom_sf"/>
</dbReference>
<dbReference type="STRING" id="1450537.A0A395HHU6"/>
<feature type="region of interest" description="Disordered" evidence="4">
    <location>
        <begin position="463"/>
        <end position="487"/>
    </location>
</feature>
<gene>
    <name evidence="6" type="ORF">BO97DRAFT_357294</name>
</gene>
<evidence type="ECO:0000256" key="1">
    <source>
        <dbReference type="ARBA" id="ARBA00022603"/>
    </source>
</evidence>
<dbReference type="GO" id="GO:0032259">
    <property type="term" value="P:methylation"/>
    <property type="evidence" value="ECO:0007669"/>
    <property type="project" value="UniProtKB-KW"/>
</dbReference>
<dbReference type="InterPro" id="IPR015353">
    <property type="entry name" value="Rubisco_LSMT_subst-bd"/>
</dbReference>
<keyword evidence="2" id="KW-0808">Transferase</keyword>
<dbReference type="GO" id="GO:0016279">
    <property type="term" value="F:protein-lysine N-methyltransferase activity"/>
    <property type="evidence" value="ECO:0007669"/>
    <property type="project" value="TreeGrafter"/>
</dbReference>
<feature type="domain" description="SET" evidence="5">
    <location>
        <begin position="34"/>
        <end position="277"/>
    </location>
</feature>
<keyword evidence="7" id="KW-1185">Reference proteome</keyword>
<dbReference type="GO" id="GO:0005634">
    <property type="term" value="C:nucleus"/>
    <property type="evidence" value="ECO:0007669"/>
    <property type="project" value="TreeGrafter"/>
</dbReference>
<dbReference type="PROSITE" id="PS50280">
    <property type="entry name" value="SET"/>
    <property type="match status" value="1"/>
</dbReference>
<sequence length="487" mass="54045">MSSSIHFPDPNRFQQQSDEFLTWLSGLPGVKLNPKIQIADLRASGAGRGVVALFDLEEGEELFTIPRAHVLSVQNSKLKDLISQDLEELGPWLSLMVVMIYEFLRGDQSTWAPYFRVLPRNFDTLMFWSPAELAELQGSAIVDKIGRQDAEESILESVAPIVRANPSLFPAIDGLASYNGDTGAQALLSLAHTMGSLIMAYAFDIEKPEDEDERDGEDGYVSDEEEGQSSKGMVPLADLLNADADRNNARLFQEEETLAMKAIKPIKPGEEIFNDYGEIPRSDLLRRYGYVTDNYAPFDVIELPLSHICQAAGLENADIESQPPLQFLEELELLDDGYTIPRPSPEDQLTDILQDELLLLLKTLTLSPELLQKQVSKNKPPKPTFGEAEATILGRALELNQAQYVTSIAQDQEILAQLRQSAAFGAVDNFLRRKAMAVQVRLGEKEVLQGLFTILNNQLTNQANGSAAKRPANGDHDDSRRAKAFRT</sequence>
<evidence type="ECO:0000256" key="3">
    <source>
        <dbReference type="ARBA" id="ARBA00022691"/>
    </source>
</evidence>